<accession>A0A2G5S8X0</accession>
<dbReference type="Proteomes" id="UP000230233">
    <property type="component" value="Unassembled WGS sequence"/>
</dbReference>
<organism evidence="2 3">
    <name type="scientific">Caenorhabditis nigoni</name>
    <dbReference type="NCBI Taxonomy" id="1611254"/>
    <lineage>
        <taxon>Eukaryota</taxon>
        <taxon>Metazoa</taxon>
        <taxon>Ecdysozoa</taxon>
        <taxon>Nematoda</taxon>
        <taxon>Chromadorea</taxon>
        <taxon>Rhabditida</taxon>
        <taxon>Rhabditina</taxon>
        <taxon>Rhabditomorpha</taxon>
        <taxon>Rhabditoidea</taxon>
        <taxon>Rhabditidae</taxon>
        <taxon>Peloderinae</taxon>
        <taxon>Caenorhabditis</taxon>
    </lineage>
</organism>
<proteinExistence type="predicted"/>
<reference evidence="3" key="1">
    <citation type="submission" date="2017-10" db="EMBL/GenBank/DDBJ databases">
        <title>Rapid genome shrinkage in a self-fertile nematode reveals novel sperm competition proteins.</title>
        <authorList>
            <person name="Yin D."/>
            <person name="Schwarz E.M."/>
            <person name="Thomas C.G."/>
            <person name="Felde R.L."/>
            <person name="Korf I.F."/>
            <person name="Cutter A.D."/>
            <person name="Schartner C.M."/>
            <person name="Ralston E.J."/>
            <person name="Meyer B.J."/>
            <person name="Haag E.S."/>
        </authorList>
    </citation>
    <scope>NUCLEOTIDE SEQUENCE [LARGE SCALE GENOMIC DNA]</scope>
    <source>
        <strain evidence="3">JU1422</strain>
    </source>
</reference>
<evidence type="ECO:0000259" key="1">
    <source>
        <dbReference type="Pfam" id="PF17906"/>
    </source>
</evidence>
<dbReference type="CDD" id="cd22150">
    <property type="entry name" value="F-box_CeFBXA-like"/>
    <property type="match status" value="1"/>
</dbReference>
<dbReference type="InterPro" id="IPR041426">
    <property type="entry name" value="Mos1_HTH"/>
</dbReference>
<dbReference type="AlphaFoldDB" id="A0A2G5S8X0"/>
<evidence type="ECO:0000313" key="3">
    <source>
        <dbReference type="Proteomes" id="UP000230233"/>
    </source>
</evidence>
<feature type="domain" description="Mos1 transposase HTH" evidence="1">
    <location>
        <begin position="11"/>
        <end position="59"/>
    </location>
</feature>
<protein>
    <recommendedName>
        <fullName evidence="1">Mos1 transposase HTH domain-containing protein</fullName>
    </recommendedName>
</protein>
<keyword evidence="3" id="KW-1185">Reference proteome</keyword>
<evidence type="ECO:0000313" key="2">
    <source>
        <dbReference type="EMBL" id="PIC11505.1"/>
    </source>
</evidence>
<comment type="caution">
    <text evidence="2">The sequence shown here is derived from an EMBL/GenBank/DDBJ whole genome shotgun (WGS) entry which is preliminary data.</text>
</comment>
<name>A0A2G5S8X0_9PELO</name>
<dbReference type="Pfam" id="PF17906">
    <property type="entry name" value="HTH_48"/>
    <property type="match status" value="1"/>
</dbReference>
<gene>
    <name evidence="2" type="ORF">B9Z55_029042</name>
</gene>
<sequence length="336" mass="38891">MGDLVILNDKERVKTCILYEFLNEKPIFSAYKSVCATLGENAIDYLEFEHWYMRFSQGNYGMDYEYKKDEARLELVDLPVSIFGKIAKTVGFGHRFVLREVCKSIKNAVDQVYPTFDSICIQNCHDPSKLLVQYNHDWFYYQKDVDDENKCTVSGRKGVNDVLYTSEHHYGHTALTDMKSVISHPNMNLKMFSLDSWTRGIRKRASNLASNVSEFLRRSNLKINAKQVILSFQGTKKDIAIVNCFEAETMSISATKIGARSFEEIVQVLHESHAIQKLEIKVHLKNAEIESYKRWIRRVGARNSGNGHQQLLLPRHFSEDYFEVNFSARGVEFVRK</sequence>
<dbReference type="EMBL" id="PDUG01000077">
    <property type="protein sequence ID" value="PIC11505.1"/>
    <property type="molecule type" value="Genomic_DNA"/>
</dbReference>